<dbReference type="Gene3D" id="3.80.30.20">
    <property type="entry name" value="tm_1862 like domain"/>
    <property type="match status" value="1"/>
</dbReference>
<evidence type="ECO:0000256" key="11">
    <source>
        <dbReference type="ARBA" id="ARBA00023014"/>
    </source>
</evidence>
<evidence type="ECO:0000313" key="20">
    <source>
        <dbReference type="Proteomes" id="UP000238157"/>
    </source>
</evidence>
<dbReference type="GO" id="GO:0046872">
    <property type="term" value="F:metal ion binding"/>
    <property type="evidence" value="ECO:0007669"/>
    <property type="project" value="UniProtKB-KW"/>
</dbReference>
<evidence type="ECO:0000256" key="14">
    <source>
        <dbReference type="ARBA" id="ARBA00048321"/>
    </source>
</evidence>
<evidence type="ECO:0000256" key="1">
    <source>
        <dbReference type="ARBA" id="ARBA00004496"/>
    </source>
</evidence>
<feature type="binding site" evidence="16">
    <location>
        <position position="174"/>
    </location>
    <ligand>
        <name>S-adenosyl-L-methionine</name>
        <dbReference type="ChEBI" id="CHEBI:59789"/>
        <label>2</label>
    </ligand>
</feature>
<dbReference type="SFLD" id="SFLDG01065">
    <property type="entry name" value="anaerobic_coproporphyrinogen-I"/>
    <property type="match status" value="1"/>
</dbReference>
<dbReference type="RefSeq" id="WP_106134533.1">
    <property type="nucleotide sequence ID" value="NZ_PVTR01000009.1"/>
</dbReference>
<reference evidence="19 20" key="1">
    <citation type="submission" date="2018-03" db="EMBL/GenBank/DDBJ databases">
        <title>Genomic Encyclopedia of Archaeal and Bacterial Type Strains, Phase II (KMG-II): from individual species to whole genera.</title>
        <authorList>
            <person name="Goeker M."/>
        </authorList>
    </citation>
    <scope>NUCLEOTIDE SEQUENCE [LARGE SCALE GENOMIC DNA]</scope>
    <source>
        <strain evidence="19 20">DSM 27929</strain>
    </source>
</reference>
<gene>
    <name evidence="19" type="ORF">CLW00_10942</name>
</gene>
<keyword evidence="12 15" id="KW-0627">Porphyrin biosynthesis</keyword>
<keyword evidence="20" id="KW-1185">Reference proteome</keyword>
<keyword evidence="5 15" id="KW-0004">4Fe-4S</keyword>
<evidence type="ECO:0000256" key="15">
    <source>
        <dbReference type="PIRNR" id="PIRNR000167"/>
    </source>
</evidence>
<keyword evidence="9 15" id="KW-0560">Oxidoreductase</keyword>
<evidence type="ECO:0000256" key="16">
    <source>
        <dbReference type="PIRSR" id="PIRSR000167-1"/>
    </source>
</evidence>
<dbReference type="PROSITE" id="PS51918">
    <property type="entry name" value="RADICAL_SAM"/>
    <property type="match status" value="1"/>
</dbReference>
<comment type="subcellular location">
    <subcellularLocation>
        <location evidence="1 15">Cytoplasm</location>
    </subcellularLocation>
</comment>
<evidence type="ECO:0000256" key="17">
    <source>
        <dbReference type="PIRSR" id="PIRSR000167-2"/>
    </source>
</evidence>
<comment type="pathway">
    <text evidence="2 15">Porphyrin-containing compound metabolism; protoporphyrin-IX biosynthesis; protoporphyrinogen-IX from coproporphyrinogen-III (AdoMet route): step 1/1.</text>
</comment>
<dbReference type="SFLD" id="SFLDS00029">
    <property type="entry name" value="Radical_SAM"/>
    <property type="match status" value="1"/>
</dbReference>
<dbReference type="OrthoDB" id="9808022at2"/>
<sequence length="453" mass="52533">MNNTTASLIEKYNIPAPRYTSYPTVPLWSNDLNETSWMRLVKRAFDDFGEEEGVTLYIHLPYCESLCTYCGCNKRITKNHQVETPFIETIIQEWRKYLALFESLPKLAGIHLGGGTPTFFSAESLQEMLGFILRHARVMDNAEFSFEGHPNNTTRAHLQTLYDLGFRRVSYGIQDFDLEVQKSIHRIQPFEKVKEATEVAREIGYTSVNFDLIYGLPHQNLETIKDTFSKVALLRPDRIAYYSYAHLPSVFKSQKSFEQFLPNEQEKRSLYEKGKEILSDMGYYEIGMDHFSLPEDPLYQAKVNKKLHRNFMGYTTSPSKILIGLGNSSISDVYYAYGQNEKTIEPYKQFIGSGAYAIQKGHIMSEEDLDTRKLILELICNQQTQWAHEFFAGLSYEQLEKLNQYQGEGLLNYDQKGIQILKEGIPFIRIVCMTFDRRMQDKQEKQYGFSKAI</sequence>
<feature type="binding site" evidence="16">
    <location>
        <begin position="69"/>
        <end position="71"/>
    </location>
    <ligand>
        <name>S-adenosyl-L-methionine</name>
        <dbReference type="ChEBI" id="CHEBI:59789"/>
        <label>2</label>
    </ligand>
</feature>
<evidence type="ECO:0000256" key="7">
    <source>
        <dbReference type="ARBA" id="ARBA00022691"/>
    </source>
</evidence>
<protein>
    <recommendedName>
        <fullName evidence="15">Coproporphyrinogen-III oxidase</fullName>
        <ecNumber evidence="15">1.3.98.3</ecNumber>
    </recommendedName>
</protein>
<accession>A0A2T0WHM3</accession>
<feature type="binding site" evidence="17">
    <location>
        <position position="70"/>
    </location>
    <ligand>
        <name>[4Fe-4S] cluster</name>
        <dbReference type="ChEBI" id="CHEBI:49883"/>
        <note>4Fe-4S-S-AdoMet</note>
    </ligand>
</feature>
<dbReference type="Gene3D" id="1.10.10.920">
    <property type="match status" value="1"/>
</dbReference>
<dbReference type="GO" id="GO:0006782">
    <property type="term" value="P:protoporphyrinogen IX biosynthetic process"/>
    <property type="evidence" value="ECO:0007669"/>
    <property type="project" value="UniProtKB-UniPathway"/>
</dbReference>
<dbReference type="Pfam" id="PF04055">
    <property type="entry name" value="Radical_SAM"/>
    <property type="match status" value="1"/>
</dbReference>
<dbReference type="GO" id="GO:0004109">
    <property type="term" value="F:coproporphyrinogen oxidase activity"/>
    <property type="evidence" value="ECO:0007669"/>
    <property type="project" value="InterPro"/>
</dbReference>
<dbReference type="PANTHER" id="PTHR13932">
    <property type="entry name" value="COPROPORPHYRINIGEN III OXIDASE"/>
    <property type="match status" value="1"/>
</dbReference>
<feature type="binding site" evidence="16">
    <location>
        <position position="330"/>
    </location>
    <ligand>
        <name>S-adenosyl-L-methionine</name>
        <dbReference type="ChEBI" id="CHEBI:59789"/>
        <label>1</label>
    </ligand>
</feature>
<dbReference type="PIRSF" id="PIRSF000167">
    <property type="entry name" value="HemN"/>
    <property type="match status" value="1"/>
</dbReference>
<evidence type="ECO:0000313" key="19">
    <source>
        <dbReference type="EMBL" id="PRY86197.1"/>
    </source>
</evidence>
<dbReference type="EC" id="1.3.98.3" evidence="15"/>
<feature type="binding site" evidence="16">
    <location>
        <position position="186"/>
    </location>
    <ligand>
        <name>S-adenosyl-L-methionine</name>
        <dbReference type="ChEBI" id="CHEBI:59789"/>
        <label>2</label>
    </ligand>
</feature>
<dbReference type="SMART" id="SM00729">
    <property type="entry name" value="Elp3"/>
    <property type="match status" value="1"/>
</dbReference>
<dbReference type="InterPro" id="IPR058240">
    <property type="entry name" value="rSAM_sf"/>
</dbReference>
<comment type="catalytic activity">
    <reaction evidence="14 15">
        <text>coproporphyrinogen III + 2 S-adenosyl-L-methionine = protoporphyrinogen IX + 2 5'-deoxyadenosine + 2 L-methionine + 2 CO2</text>
        <dbReference type="Rhea" id="RHEA:15425"/>
        <dbReference type="ChEBI" id="CHEBI:16526"/>
        <dbReference type="ChEBI" id="CHEBI:17319"/>
        <dbReference type="ChEBI" id="CHEBI:57307"/>
        <dbReference type="ChEBI" id="CHEBI:57309"/>
        <dbReference type="ChEBI" id="CHEBI:57844"/>
        <dbReference type="ChEBI" id="CHEBI:59789"/>
        <dbReference type="EC" id="1.3.98.3"/>
    </reaction>
</comment>
<dbReference type="InterPro" id="IPR004558">
    <property type="entry name" value="Coprogen_oxidase_HemN"/>
</dbReference>
<comment type="cofactor">
    <cofactor evidence="15 17">
        <name>[4Fe-4S] cluster</name>
        <dbReference type="ChEBI" id="CHEBI:49883"/>
    </cofactor>
    <text evidence="15 17">Binds 1 [4Fe-4S] cluster. The cluster is coordinated with 3 cysteines and an exchangeable S-adenosyl-L-methionine.</text>
</comment>
<dbReference type="SFLD" id="SFLDG01082">
    <property type="entry name" value="B12-binding_domain_containing"/>
    <property type="match status" value="1"/>
</dbReference>
<evidence type="ECO:0000259" key="18">
    <source>
        <dbReference type="PROSITE" id="PS51918"/>
    </source>
</evidence>
<keyword evidence="7 15" id="KW-0949">S-adenosyl-L-methionine</keyword>
<dbReference type="Proteomes" id="UP000238157">
    <property type="component" value="Unassembled WGS sequence"/>
</dbReference>
<dbReference type="InterPro" id="IPR006638">
    <property type="entry name" value="Elp3/MiaA/NifB-like_rSAM"/>
</dbReference>
<keyword evidence="10 15" id="KW-0408">Iron</keyword>
<feature type="binding site" evidence="16">
    <location>
        <position position="57"/>
    </location>
    <ligand>
        <name>S-adenosyl-L-methionine</name>
        <dbReference type="ChEBI" id="CHEBI:59789"/>
        <label>1</label>
    </ligand>
</feature>
<dbReference type="InterPro" id="IPR034505">
    <property type="entry name" value="Coproporphyrinogen-III_oxidase"/>
</dbReference>
<feature type="binding site" evidence="16">
    <location>
        <position position="245"/>
    </location>
    <ligand>
        <name>S-adenosyl-L-methionine</name>
        <dbReference type="ChEBI" id="CHEBI:59789"/>
        <label>2</label>
    </ligand>
</feature>
<dbReference type="PANTHER" id="PTHR13932:SF6">
    <property type="entry name" value="OXYGEN-INDEPENDENT COPROPORPHYRINOGEN III OXIDASE"/>
    <property type="match status" value="1"/>
</dbReference>
<dbReference type="InterPro" id="IPR007197">
    <property type="entry name" value="rSAM"/>
</dbReference>
<evidence type="ECO:0000256" key="4">
    <source>
        <dbReference type="ARBA" id="ARBA00011245"/>
    </source>
</evidence>
<evidence type="ECO:0000256" key="12">
    <source>
        <dbReference type="ARBA" id="ARBA00023244"/>
    </source>
</evidence>
<evidence type="ECO:0000256" key="2">
    <source>
        <dbReference type="ARBA" id="ARBA00004785"/>
    </source>
</evidence>
<evidence type="ECO:0000256" key="8">
    <source>
        <dbReference type="ARBA" id="ARBA00022723"/>
    </source>
</evidence>
<name>A0A2T0WHM3_9BACT</name>
<dbReference type="InterPro" id="IPR023404">
    <property type="entry name" value="rSAM_horseshoe"/>
</dbReference>
<evidence type="ECO:0000256" key="6">
    <source>
        <dbReference type="ARBA" id="ARBA00022490"/>
    </source>
</evidence>
<feature type="binding site" evidence="16">
    <location>
        <position position="147"/>
    </location>
    <ligand>
        <name>S-adenosyl-L-methionine</name>
        <dbReference type="ChEBI" id="CHEBI:59789"/>
        <label>1</label>
    </ligand>
</feature>
<dbReference type="AlphaFoldDB" id="A0A2T0WHM3"/>
<evidence type="ECO:0000256" key="3">
    <source>
        <dbReference type="ARBA" id="ARBA00005493"/>
    </source>
</evidence>
<evidence type="ECO:0000256" key="13">
    <source>
        <dbReference type="ARBA" id="ARBA00024295"/>
    </source>
</evidence>
<proteinExistence type="inferred from homology"/>
<dbReference type="UniPathway" id="UPA00251">
    <property type="reaction ID" value="UER00323"/>
</dbReference>
<dbReference type="GO" id="GO:0051539">
    <property type="term" value="F:4 iron, 4 sulfur cluster binding"/>
    <property type="evidence" value="ECO:0007669"/>
    <property type="project" value="UniProtKB-KW"/>
</dbReference>
<feature type="binding site" evidence="16">
    <location>
        <begin position="115"/>
        <end position="116"/>
    </location>
    <ligand>
        <name>S-adenosyl-L-methionine</name>
        <dbReference type="ChEBI" id="CHEBI:59789"/>
        <label>2</label>
    </ligand>
</feature>
<feature type="binding site" evidence="17">
    <location>
        <position position="67"/>
    </location>
    <ligand>
        <name>[4Fe-4S] cluster</name>
        <dbReference type="ChEBI" id="CHEBI:49883"/>
        <note>4Fe-4S-S-AdoMet</note>
    </ligand>
</feature>
<keyword evidence="8 15" id="KW-0479">Metal-binding</keyword>
<dbReference type="SUPFAM" id="SSF102114">
    <property type="entry name" value="Radical SAM enzymes"/>
    <property type="match status" value="1"/>
</dbReference>
<comment type="similarity">
    <text evidence="3 15">Belongs to the anaerobic coproporphyrinogen-III oxidase family.</text>
</comment>
<comment type="function">
    <text evidence="13">Involved in the heme biosynthesis. Catalyzes the anaerobic oxidative decarboxylation of propionate groups of rings A and B of coproporphyrinogen III to yield the vinyl groups in protoporphyrinogen IX.</text>
</comment>
<dbReference type="GO" id="GO:0005737">
    <property type="term" value="C:cytoplasm"/>
    <property type="evidence" value="ECO:0007669"/>
    <property type="project" value="UniProtKB-SubCell"/>
</dbReference>
<evidence type="ECO:0000256" key="10">
    <source>
        <dbReference type="ARBA" id="ARBA00023004"/>
    </source>
</evidence>
<keyword evidence="11 15" id="KW-0411">Iron-sulfur</keyword>
<dbReference type="EMBL" id="PVTR01000009">
    <property type="protein sequence ID" value="PRY86197.1"/>
    <property type="molecule type" value="Genomic_DNA"/>
</dbReference>
<organism evidence="19 20">
    <name type="scientific">Mongoliibacter ruber</name>
    <dbReference type="NCBI Taxonomy" id="1750599"/>
    <lineage>
        <taxon>Bacteria</taxon>
        <taxon>Pseudomonadati</taxon>
        <taxon>Bacteroidota</taxon>
        <taxon>Cytophagia</taxon>
        <taxon>Cytophagales</taxon>
        <taxon>Cyclobacteriaceae</taxon>
        <taxon>Mongoliibacter</taxon>
    </lineage>
</organism>
<keyword evidence="6 15" id="KW-0963">Cytoplasm</keyword>
<feature type="domain" description="Radical SAM core" evidence="18">
    <location>
        <begin position="48"/>
        <end position="284"/>
    </location>
</feature>
<comment type="subunit">
    <text evidence="4">Monomer.</text>
</comment>
<feature type="binding site" evidence="16">
    <location>
        <position position="114"/>
    </location>
    <ligand>
        <name>S-adenosyl-L-methionine</name>
        <dbReference type="ChEBI" id="CHEBI:59789"/>
        <label>1</label>
    </ligand>
</feature>
<evidence type="ECO:0000256" key="9">
    <source>
        <dbReference type="ARBA" id="ARBA00023002"/>
    </source>
</evidence>
<comment type="caution">
    <text evidence="19">The sequence shown here is derived from an EMBL/GenBank/DDBJ whole genome shotgun (WGS) entry which is preliminary data.</text>
</comment>
<feature type="binding site" evidence="16">
    <location>
        <position position="211"/>
    </location>
    <ligand>
        <name>S-adenosyl-L-methionine</name>
        <dbReference type="ChEBI" id="CHEBI:59789"/>
        <label>2</label>
    </ligand>
</feature>
<feature type="binding site" evidence="17">
    <location>
        <position position="63"/>
    </location>
    <ligand>
        <name>[4Fe-4S] cluster</name>
        <dbReference type="ChEBI" id="CHEBI:49883"/>
        <note>4Fe-4S-S-AdoMet</note>
    </ligand>
</feature>
<dbReference type="NCBIfam" id="TIGR00538">
    <property type="entry name" value="hemN"/>
    <property type="match status" value="1"/>
</dbReference>
<evidence type="ECO:0000256" key="5">
    <source>
        <dbReference type="ARBA" id="ARBA00022485"/>
    </source>
</evidence>
<dbReference type="GO" id="GO:0051989">
    <property type="term" value="F:coproporphyrinogen dehydrogenase activity"/>
    <property type="evidence" value="ECO:0007669"/>
    <property type="project" value="UniProtKB-EC"/>
</dbReference>